<dbReference type="Gene3D" id="3.40.710.10">
    <property type="entry name" value="DD-peptidase/beta-lactamase superfamily"/>
    <property type="match status" value="1"/>
</dbReference>
<evidence type="ECO:0000313" key="8">
    <source>
        <dbReference type="EMBL" id="XCI27969.1"/>
    </source>
</evidence>
<reference evidence="8" key="2">
    <citation type="submission" date="2024-06" db="EMBL/GenBank/DDBJ databases">
        <authorList>
            <person name="Petrova K.O."/>
            <person name="Toshchakov S.V."/>
            <person name="Boltjanskaja Y.V."/>
            <person name="Kevbrin V.V."/>
        </authorList>
    </citation>
    <scope>NUCLEOTIDE SEQUENCE</scope>
    <source>
        <strain evidence="8">Z-710</strain>
    </source>
</reference>
<feature type="domain" description="Penicillin-binding protein transpeptidase" evidence="7">
    <location>
        <begin position="197"/>
        <end position="475"/>
    </location>
</feature>
<evidence type="ECO:0000256" key="1">
    <source>
        <dbReference type="ARBA" id="ARBA00001526"/>
    </source>
</evidence>
<name>A0AAU8HQY5_9FIRM</name>
<evidence type="ECO:0000256" key="3">
    <source>
        <dbReference type="ARBA" id="ARBA00012865"/>
    </source>
</evidence>
<dbReference type="GO" id="GO:0071555">
    <property type="term" value="P:cell wall organization"/>
    <property type="evidence" value="ECO:0007669"/>
    <property type="project" value="TreeGrafter"/>
</dbReference>
<dbReference type="GO" id="GO:0008658">
    <property type="term" value="F:penicillin binding"/>
    <property type="evidence" value="ECO:0007669"/>
    <property type="project" value="InterPro"/>
</dbReference>
<gene>
    <name evidence="8" type="ORF">PRVXH_001900</name>
</gene>
<reference evidence="8" key="1">
    <citation type="journal article" date="2018" name="Antonie Van Leeuwenhoek">
        <title>Proteinivorax hydrogeniformans sp. nov., an anaerobic, haloalkaliphilic bacterium fermenting proteinaceous compounds with high hydrogen production.</title>
        <authorList>
            <person name="Boltyanskaya Y."/>
            <person name="Detkova E."/>
            <person name="Pimenov N."/>
            <person name="Kevbrin V."/>
        </authorList>
    </citation>
    <scope>NUCLEOTIDE SEQUENCE</scope>
    <source>
        <strain evidence="8">Z-710</strain>
    </source>
</reference>
<sequence length="478" mass="52861">MYKRINVLLIVFLLIFAFLLAKVGYLSLFKHTQYSQQIVNQRMKTLIYNCNRGDILDRNLDSLLKTEETQGWASYCPENKKVIFSQEKADEAKPVTITKRKTDIANHLLGLINHHNLYSIFGYKGVSGIEAQYNDDLAAAPSKVSAFTDVYGELLSPEHFHDIKNPENETVVVLTIDSSLQQQVEYIVDKNDNMQQGAVIIMDPSTGEVLTMLSRPTHNYEQADDGSHINKAITIHKQYNPASLFKIVTSITAIENGYKLQDTFLCGGDSCPVVHGRVTLQEAFAYSCNEVFHEITTDIGPSEILKTASKLGLGKSTEVGLDFESKGKIPQIDTVSGIKGNRLLAMGQGQLEVTPIQIAKLTSIVANGGYNIHPNIVHYIGEKPTLPSSSIDFFNAKPIISLDTSNKLKKMMQSTISYGTAKDILYGGGAKTGTADNGLRWIAGFFPYENPKYVITILVENGQSPVKIMQEILSEIGL</sequence>
<comment type="catalytic activity">
    <reaction evidence="1">
        <text>a beta-lactam + H2O = a substituted beta-amino acid</text>
        <dbReference type="Rhea" id="RHEA:20401"/>
        <dbReference type="ChEBI" id="CHEBI:15377"/>
        <dbReference type="ChEBI" id="CHEBI:35627"/>
        <dbReference type="ChEBI" id="CHEBI:140347"/>
        <dbReference type="EC" id="3.5.2.6"/>
    </reaction>
</comment>
<dbReference type="RefSeq" id="WP_353892546.1">
    <property type="nucleotide sequence ID" value="NZ_CP159485.1"/>
</dbReference>
<dbReference type="GO" id="GO:0005886">
    <property type="term" value="C:plasma membrane"/>
    <property type="evidence" value="ECO:0007669"/>
    <property type="project" value="TreeGrafter"/>
</dbReference>
<evidence type="ECO:0000256" key="4">
    <source>
        <dbReference type="ARBA" id="ARBA00022729"/>
    </source>
</evidence>
<keyword evidence="6" id="KW-0046">Antibiotic resistance</keyword>
<evidence type="ECO:0000256" key="6">
    <source>
        <dbReference type="ARBA" id="ARBA00023251"/>
    </source>
</evidence>
<dbReference type="InterPro" id="IPR050515">
    <property type="entry name" value="Beta-lactam/transpept"/>
</dbReference>
<dbReference type="EC" id="3.5.2.6" evidence="3"/>
<dbReference type="SUPFAM" id="SSF56601">
    <property type="entry name" value="beta-lactamase/transpeptidase-like"/>
    <property type="match status" value="1"/>
</dbReference>
<dbReference type="InterPro" id="IPR012338">
    <property type="entry name" value="Beta-lactam/transpept-like"/>
</dbReference>
<dbReference type="GO" id="GO:0071972">
    <property type="term" value="F:peptidoglycan L,D-transpeptidase activity"/>
    <property type="evidence" value="ECO:0007669"/>
    <property type="project" value="TreeGrafter"/>
</dbReference>
<evidence type="ECO:0000256" key="2">
    <source>
        <dbReference type="ARBA" id="ARBA00007898"/>
    </source>
</evidence>
<evidence type="ECO:0000259" key="7">
    <source>
        <dbReference type="Pfam" id="PF00905"/>
    </source>
</evidence>
<dbReference type="EMBL" id="CP159485">
    <property type="protein sequence ID" value="XCI27969.1"/>
    <property type="molecule type" value="Genomic_DNA"/>
</dbReference>
<keyword evidence="4" id="KW-0732">Signal</keyword>
<dbReference type="Gene3D" id="3.90.1310.10">
    <property type="entry name" value="Penicillin-binding protein 2a (Domain 2)"/>
    <property type="match status" value="1"/>
</dbReference>
<keyword evidence="5" id="KW-0378">Hydrolase</keyword>
<accession>A0AAU8HQY5</accession>
<organism evidence="8">
    <name type="scientific">Proteinivorax hydrogeniformans</name>
    <dbReference type="NCBI Taxonomy" id="1826727"/>
    <lineage>
        <taxon>Bacteria</taxon>
        <taxon>Bacillati</taxon>
        <taxon>Bacillota</taxon>
        <taxon>Clostridia</taxon>
        <taxon>Eubacteriales</taxon>
        <taxon>Proteinivoracaceae</taxon>
        <taxon>Proteinivorax</taxon>
    </lineage>
</organism>
<dbReference type="SUPFAM" id="SSF56519">
    <property type="entry name" value="Penicillin binding protein dimerisation domain"/>
    <property type="match status" value="1"/>
</dbReference>
<dbReference type="InterPro" id="IPR001460">
    <property type="entry name" value="PCN-bd_Tpept"/>
</dbReference>
<dbReference type="AlphaFoldDB" id="A0AAU8HQY5"/>
<dbReference type="PANTHER" id="PTHR30627:SF6">
    <property type="entry name" value="BETA-LACTAMASE YBXI-RELATED"/>
    <property type="match status" value="1"/>
</dbReference>
<comment type="similarity">
    <text evidence="2">Belongs to the class-D beta-lactamase family.</text>
</comment>
<dbReference type="Pfam" id="PF00905">
    <property type="entry name" value="Transpeptidase"/>
    <property type="match status" value="1"/>
</dbReference>
<evidence type="ECO:0000256" key="5">
    <source>
        <dbReference type="ARBA" id="ARBA00022801"/>
    </source>
</evidence>
<dbReference type="InterPro" id="IPR036138">
    <property type="entry name" value="PBP_dimer_sf"/>
</dbReference>
<dbReference type="PANTHER" id="PTHR30627">
    <property type="entry name" value="PEPTIDOGLYCAN D,D-TRANSPEPTIDASE"/>
    <property type="match status" value="1"/>
</dbReference>
<protein>
    <recommendedName>
        <fullName evidence="3">beta-lactamase</fullName>
        <ecNumber evidence="3">3.5.2.6</ecNumber>
    </recommendedName>
</protein>
<proteinExistence type="inferred from homology"/>